<keyword evidence="6" id="KW-1185">Reference proteome</keyword>
<dbReference type="SMART" id="SM00108">
    <property type="entry name" value="B_lectin"/>
    <property type="match status" value="1"/>
</dbReference>
<dbReference type="PROSITE" id="PS50927">
    <property type="entry name" value="BULB_LECTIN"/>
    <property type="match status" value="1"/>
</dbReference>
<evidence type="ECO:0000259" key="4">
    <source>
        <dbReference type="PROSITE" id="PS50927"/>
    </source>
</evidence>
<feature type="domain" description="Bulb-type lectin" evidence="4">
    <location>
        <begin position="24"/>
        <end position="147"/>
    </location>
</feature>
<dbReference type="Gramene" id="mRNA:HanXRQr2_Chr14g0663141">
    <property type="protein sequence ID" value="CDS:HanXRQr2_Chr14g0663141.1"/>
    <property type="gene ID" value="HanXRQr2_Chr14g0663141"/>
</dbReference>
<name>A0A9K3HA21_HELAN</name>
<dbReference type="AlphaFoldDB" id="A0A9K3HA21"/>
<comment type="caution">
    <text evidence="5">The sequence shown here is derived from an EMBL/GenBank/DDBJ whole genome shotgun (WGS) entry which is preliminary data.</text>
</comment>
<reference evidence="5" key="2">
    <citation type="submission" date="2020-06" db="EMBL/GenBank/DDBJ databases">
        <title>Helianthus annuus Genome sequencing and assembly Release 2.</title>
        <authorList>
            <person name="Gouzy J."/>
            <person name="Langlade N."/>
            <person name="Munos S."/>
        </authorList>
    </citation>
    <scope>NUCLEOTIDE SEQUENCE</scope>
    <source>
        <tissue evidence="5">Leaves</tissue>
    </source>
</reference>
<dbReference type="FunFam" id="2.90.10.10:FF:000004">
    <property type="entry name" value="G-type lectin S-receptor-like serine/threonine-protein kinase"/>
    <property type="match status" value="1"/>
</dbReference>
<dbReference type="EMBL" id="MNCJ02000329">
    <property type="protein sequence ID" value="KAF5770769.1"/>
    <property type="molecule type" value="Genomic_DNA"/>
</dbReference>
<evidence type="ECO:0000256" key="3">
    <source>
        <dbReference type="SAM" id="SignalP"/>
    </source>
</evidence>
<gene>
    <name evidence="5" type="ORF">HanXRQr2_Chr14g0663141</name>
</gene>
<feature type="chain" id="PRO_5039919682" evidence="3">
    <location>
        <begin position="24"/>
        <end position="190"/>
    </location>
</feature>
<evidence type="ECO:0000256" key="1">
    <source>
        <dbReference type="ARBA" id="ARBA00022729"/>
    </source>
</evidence>
<reference evidence="5" key="1">
    <citation type="journal article" date="2017" name="Nature">
        <title>The sunflower genome provides insights into oil metabolism, flowering and Asterid evolution.</title>
        <authorList>
            <person name="Badouin H."/>
            <person name="Gouzy J."/>
            <person name="Grassa C.J."/>
            <person name="Murat F."/>
            <person name="Staton S.E."/>
            <person name="Cottret L."/>
            <person name="Lelandais-Briere C."/>
            <person name="Owens G.L."/>
            <person name="Carrere S."/>
            <person name="Mayjonade B."/>
            <person name="Legrand L."/>
            <person name="Gill N."/>
            <person name="Kane N.C."/>
            <person name="Bowers J.E."/>
            <person name="Hubner S."/>
            <person name="Bellec A."/>
            <person name="Berard A."/>
            <person name="Berges H."/>
            <person name="Blanchet N."/>
            <person name="Boniface M.C."/>
            <person name="Brunel D."/>
            <person name="Catrice O."/>
            <person name="Chaidir N."/>
            <person name="Claudel C."/>
            <person name="Donnadieu C."/>
            <person name="Faraut T."/>
            <person name="Fievet G."/>
            <person name="Helmstetter N."/>
            <person name="King M."/>
            <person name="Knapp S.J."/>
            <person name="Lai Z."/>
            <person name="Le Paslier M.C."/>
            <person name="Lippi Y."/>
            <person name="Lorenzon L."/>
            <person name="Mandel J.R."/>
            <person name="Marage G."/>
            <person name="Marchand G."/>
            <person name="Marquand E."/>
            <person name="Bret-Mestries E."/>
            <person name="Morien E."/>
            <person name="Nambeesan S."/>
            <person name="Nguyen T."/>
            <person name="Pegot-Espagnet P."/>
            <person name="Pouilly N."/>
            <person name="Raftis F."/>
            <person name="Sallet E."/>
            <person name="Schiex T."/>
            <person name="Thomas J."/>
            <person name="Vandecasteele C."/>
            <person name="Vares D."/>
            <person name="Vear F."/>
            <person name="Vautrin S."/>
            <person name="Crespi M."/>
            <person name="Mangin B."/>
            <person name="Burke J.M."/>
            <person name="Salse J."/>
            <person name="Munos S."/>
            <person name="Vincourt P."/>
            <person name="Rieseberg L.H."/>
            <person name="Langlade N.B."/>
        </authorList>
    </citation>
    <scope>NUCLEOTIDE SEQUENCE</scope>
    <source>
        <tissue evidence="5">Leaves</tissue>
    </source>
</reference>
<dbReference type="InterPro" id="IPR036426">
    <property type="entry name" value="Bulb-type_lectin_dom_sf"/>
</dbReference>
<dbReference type="CDD" id="cd00028">
    <property type="entry name" value="B_lectin"/>
    <property type="match status" value="1"/>
</dbReference>
<dbReference type="Proteomes" id="UP000215914">
    <property type="component" value="Unassembled WGS sequence"/>
</dbReference>
<organism evidence="5 6">
    <name type="scientific">Helianthus annuus</name>
    <name type="common">Common sunflower</name>
    <dbReference type="NCBI Taxonomy" id="4232"/>
    <lineage>
        <taxon>Eukaryota</taxon>
        <taxon>Viridiplantae</taxon>
        <taxon>Streptophyta</taxon>
        <taxon>Embryophyta</taxon>
        <taxon>Tracheophyta</taxon>
        <taxon>Spermatophyta</taxon>
        <taxon>Magnoliopsida</taxon>
        <taxon>eudicotyledons</taxon>
        <taxon>Gunneridae</taxon>
        <taxon>Pentapetalae</taxon>
        <taxon>asterids</taxon>
        <taxon>campanulids</taxon>
        <taxon>Asterales</taxon>
        <taxon>Asteraceae</taxon>
        <taxon>Asteroideae</taxon>
        <taxon>Heliantheae alliance</taxon>
        <taxon>Heliantheae</taxon>
        <taxon>Helianthus</taxon>
    </lineage>
</organism>
<dbReference type="SUPFAM" id="SSF51110">
    <property type="entry name" value="alpha-D-mannose-specific plant lectins"/>
    <property type="match status" value="1"/>
</dbReference>
<accession>A0A9K3HA21</accession>
<proteinExistence type="predicted"/>
<evidence type="ECO:0000256" key="2">
    <source>
        <dbReference type="ARBA" id="ARBA00023180"/>
    </source>
</evidence>
<keyword evidence="1 3" id="KW-0732">Signal</keyword>
<sequence length="190" mass="20712">MRALTRLLFFSSALFSVLLNSAALDTINTGQALRDNDMLVLAGETYELGFFSPGNSNNRYLGIWFKKISPQTVVWVANRKTPLTSTTGVLKVNSNGMLLLFSGNNTVIWSSNSSVSLGNAPVVAKLLDPGNLVVCDDSSTDEDFVWQSFDHPTDTLLAGMKFGKDLVTGVDRYLTSWKSMDDPSPGLYVS</sequence>
<evidence type="ECO:0000313" key="5">
    <source>
        <dbReference type="EMBL" id="KAF5770769.1"/>
    </source>
</evidence>
<dbReference type="Gene3D" id="2.90.10.10">
    <property type="entry name" value="Bulb-type lectin domain"/>
    <property type="match status" value="1"/>
</dbReference>
<dbReference type="PANTHER" id="PTHR32444">
    <property type="entry name" value="BULB-TYPE LECTIN DOMAIN-CONTAINING PROTEIN"/>
    <property type="match status" value="1"/>
</dbReference>
<keyword evidence="2" id="KW-0325">Glycoprotein</keyword>
<dbReference type="PANTHER" id="PTHR32444:SF235">
    <property type="entry name" value="OS01G0783900 PROTEIN"/>
    <property type="match status" value="1"/>
</dbReference>
<dbReference type="OrthoDB" id="1936886at2759"/>
<evidence type="ECO:0000313" key="6">
    <source>
        <dbReference type="Proteomes" id="UP000215914"/>
    </source>
</evidence>
<protein>
    <submittedName>
        <fullName evidence="5">Bulb-type lectin domain-containing protein</fullName>
    </submittedName>
</protein>
<dbReference type="InterPro" id="IPR001480">
    <property type="entry name" value="Bulb-type_lectin_dom"/>
</dbReference>
<dbReference type="Pfam" id="PF01453">
    <property type="entry name" value="B_lectin"/>
    <property type="match status" value="1"/>
</dbReference>
<feature type="signal peptide" evidence="3">
    <location>
        <begin position="1"/>
        <end position="23"/>
    </location>
</feature>